<protein>
    <submittedName>
        <fullName evidence="2">SMC domain protein</fullName>
    </submittedName>
</protein>
<accession>A0A212J6R3</accession>
<dbReference type="Pfam" id="PF13304">
    <property type="entry name" value="AAA_21"/>
    <property type="match status" value="1"/>
</dbReference>
<dbReference type="PANTHER" id="PTHR32182">
    <property type="entry name" value="DNA REPLICATION AND REPAIR PROTEIN RECF"/>
    <property type="match status" value="1"/>
</dbReference>
<evidence type="ECO:0000259" key="1">
    <source>
        <dbReference type="Pfam" id="PF13304"/>
    </source>
</evidence>
<dbReference type="GO" id="GO:0000731">
    <property type="term" value="P:DNA synthesis involved in DNA repair"/>
    <property type="evidence" value="ECO:0007669"/>
    <property type="project" value="TreeGrafter"/>
</dbReference>
<dbReference type="InterPro" id="IPR014555">
    <property type="entry name" value="RecF-like"/>
</dbReference>
<gene>
    <name evidence="2" type="ORF">KM92DES2_10619</name>
</gene>
<sequence>MIITRIKLENWKNFADVNVNCGKRMFLIGPNASGKSNFLDALLFLRDVAQYKLGHAVALRGGMKSIRYINARQHPDITIALTIDDAWKYELTFGTEKGKQVPIVIREIVKQRTEDKWKRILSRPNEEDENDPLRRTQTSLEQINANIKFRELYDFFATIQYRHILPQLVREPKAFSPAPVTNDPYGRDLVFSIAKTPENIRKARLAKINAALKAAVPNFEDLQVVRDNDGLPHLQVKYSHWRPQGAKQQENVFSDGTLRLLALLWSLFDADGPLLLEEPELSLHDGVVALLPGIFARIDKGRKKKVRQIFVTTHSTSLLSDPGIGSNEILRLEPGKEGVLVHSADEQERKLMQQGLTVADVMLPKTRPENLQQLSLF</sequence>
<dbReference type="EMBL" id="FLUP01000001">
    <property type="protein sequence ID" value="SBV95116.1"/>
    <property type="molecule type" value="Genomic_DNA"/>
</dbReference>
<dbReference type="InterPro" id="IPR027417">
    <property type="entry name" value="P-loop_NTPase"/>
</dbReference>
<dbReference type="GO" id="GO:0005524">
    <property type="term" value="F:ATP binding"/>
    <property type="evidence" value="ECO:0007669"/>
    <property type="project" value="InterPro"/>
</dbReference>
<dbReference type="PIRSF" id="PIRSF029347">
    <property type="entry name" value="RecF"/>
    <property type="match status" value="1"/>
</dbReference>
<dbReference type="GO" id="GO:0016887">
    <property type="term" value="F:ATP hydrolysis activity"/>
    <property type="evidence" value="ECO:0007669"/>
    <property type="project" value="InterPro"/>
</dbReference>
<reference evidence="2" key="1">
    <citation type="submission" date="2016-04" db="EMBL/GenBank/DDBJ databases">
        <authorList>
            <person name="Evans L.H."/>
            <person name="Alamgir A."/>
            <person name="Owens N."/>
            <person name="Weber N.D."/>
            <person name="Virtaneva K."/>
            <person name="Barbian K."/>
            <person name="Babar A."/>
            <person name="Rosenke K."/>
        </authorList>
    </citation>
    <scope>NUCLEOTIDE SEQUENCE</scope>
    <source>
        <strain evidence="2">92-2</strain>
    </source>
</reference>
<dbReference type="AlphaFoldDB" id="A0A212J6R3"/>
<evidence type="ECO:0000313" key="2">
    <source>
        <dbReference type="EMBL" id="SBV95116.1"/>
    </source>
</evidence>
<feature type="domain" description="ATPase AAA-type core" evidence="1">
    <location>
        <begin position="25"/>
        <end position="320"/>
    </location>
</feature>
<dbReference type="InterPro" id="IPR003959">
    <property type="entry name" value="ATPase_AAA_core"/>
</dbReference>
<organism evidence="2">
    <name type="scientific">uncultured Desulfovibrio sp</name>
    <dbReference type="NCBI Taxonomy" id="167968"/>
    <lineage>
        <taxon>Bacteria</taxon>
        <taxon>Pseudomonadati</taxon>
        <taxon>Thermodesulfobacteriota</taxon>
        <taxon>Desulfovibrionia</taxon>
        <taxon>Desulfovibrionales</taxon>
        <taxon>Desulfovibrionaceae</taxon>
        <taxon>Desulfovibrio</taxon>
        <taxon>environmental samples</taxon>
    </lineage>
</organism>
<dbReference type="Gene3D" id="3.40.50.300">
    <property type="entry name" value="P-loop containing nucleotide triphosphate hydrolases"/>
    <property type="match status" value="1"/>
</dbReference>
<proteinExistence type="predicted"/>
<dbReference type="SUPFAM" id="SSF52540">
    <property type="entry name" value="P-loop containing nucleoside triphosphate hydrolases"/>
    <property type="match status" value="1"/>
</dbReference>
<dbReference type="PANTHER" id="PTHR32182:SF22">
    <property type="entry name" value="ATP-DEPENDENT ENDONUCLEASE, OLD FAMILY-RELATED"/>
    <property type="match status" value="1"/>
</dbReference>
<dbReference type="RefSeq" id="WP_296935074.1">
    <property type="nucleotide sequence ID" value="NZ_LT598928.1"/>
</dbReference>
<dbReference type="GO" id="GO:0006302">
    <property type="term" value="P:double-strand break repair"/>
    <property type="evidence" value="ECO:0007669"/>
    <property type="project" value="TreeGrafter"/>
</dbReference>
<name>A0A212J6R3_9BACT</name>